<dbReference type="Pfam" id="PF01547">
    <property type="entry name" value="SBP_bac_1"/>
    <property type="match status" value="1"/>
</dbReference>
<evidence type="ECO:0000256" key="1">
    <source>
        <dbReference type="ARBA" id="ARBA00008520"/>
    </source>
</evidence>
<protein>
    <submittedName>
        <fullName evidence="4">Sugar ABC transporter substrate-binding protein</fullName>
    </submittedName>
</protein>
<reference evidence="4 5" key="1">
    <citation type="journal article" date="2024" name="Int. J. Syst. Evol. Microbiol.">
        <title>Clostridium omnivorum sp. nov., isolated from anoxic soil under the treatment of reductive soil disinfestation.</title>
        <authorList>
            <person name="Ueki A."/>
            <person name="Tonouchi A."/>
            <person name="Kaku N."/>
            <person name="Honma S."/>
            <person name="Ueki K."/>
        </authorList>
    </citation>
    <scope>NUCLEOTIDE SEQUENCE [LARGE SCALE GENOMIC DNA]</scope>
    <source>
        <strain evidence="4 5">E14</strain>
    </source>
</reference>
<evidence type="ECO:0000256" key="2">
    <source>
        <dbReference type="ARBA" id="ARBA00022448"/>
    </source>
</evidence>
<name>A0ABQ5N902_9CLOT</name>
<dbReference type="EMBL" id="BRXR01000001">
    <property type="protein sequence ID" value="GLC31567.1"/>
    <property type="molecule type" value="Genomic_DNA"/>
</dbReference>
<dbReference type="Proteomes" id="UP001208567">
    <property type="component" value="Unassembled WGS sequence"/>
</dbReference>
<evidence type="ECO:0000256" key="3">
    <source>
        <dbReference type="ARBA" id="ARBA00022729"/>
    </source>
</evidence>
<dbReference type="PROSITE" id="PS51257">
    <property type="entry name" value="PROKAR_LIPOPROTEIN"/>
    <property type="match status" value="1"/>
</dbReference>
<dbReference type="Gene3D" id="3.40.190.10">
    <property type="entry name" value="Periplasmic binding protein-like II"/>
    <property type="match status" value="1"/>
</dbReference>
<dbReference type="RefSeq" id="WP_264850902.1">
    <property type="nucleotide sequence ID" value="NZ_BRXR01000001.1"/>
</dbReference>
<sequence length="423" mass="47143">MNLKKIVALVISTTIAASILGGCSQATSSNKGEKGKVTLVYGIWDKNQEPVMRQIADKFQESHPNIKVDIQLTPYKQYWTKLETEATGGNLPDVFWMNGPNIAKYASGNMLLPISDKVKKDNLSLEDFPKSLVDLYTIDSKLYGIPKDWDTTAVWYNKKLFDEAKVPYPNSSWDWNTMREIAKKLTNKSKGIYGVAAAQDDQQGYYNTILQAGGFIISEDRKKSGYDQPGGVEGIQCWLDLIKDGSSPTAQQMTETSAQDLFSSGKVAMTFQGSWMIPQFLKNDQIKDNIDLVSMPKINKNAAIIHGLSNVIYTKTKHADEAWEFVKFLSSKDANEMVAKSGVVIPAYKPALQILLDSYKNVNLKAYTDELDYSVMYPVSKNTSKWVTIQDENLKKAWAGEISAADACKAIADGMNKALQEEK</sequence>
<evidence type="ECO:0000313" key="5">
    <source>
        <dbReference type="Proteomes" id="UP001208567"/>
    </source>
</evidence>
<proteinExistence type="inferred from homology"/>
<dbReference type="InterPro" id="IPR006059">
    <property type="entry name" value="SBP"/>
</dbReference>
<gene>
    <name evidence="4" type="ORF">bsdE14_29770</name>
</gene>
<evidence type="ECO:0000313" key="4">
    <source>
        <dbReference type="EMBL" id="GLC31567.1"/>
    </source>
</evidence>
<dbReference type="PANTHER" id="PTHR30061:SF50">
    <property type="entry name" value="MALTOSE_MALTODEXTRIN-BINDING PERIPLASMIC PROTEIN"/>
    <property type="match status" value="1"/>
</dbReference>
<dbReference type="CDD" id="cd13585">
    <property type="entry name" value="PBP2_TMBP_like"/>
    <property type="match status" value="1"/>
</dbReference>
<comment type="caution">
    <text evidence="4">The sequence shown here is derived from an EMBL/GenBank/DDBJ whole genome shotgun (WGS) entry which is preliminary data.</text>
</comment>
<keyword evidence="2" id="KW-0813">Transport</keyword>
<keyword evidence="5" id="KW-1185">Reference proteome</keyword>
<keyword evidence="3" id="KW-0732">Signal</keyword>
<comment type="similarity">
    <text evidence="1">Belongs to the bacterial solute-binding protein 1 family.</text>
</comment>
<dbReference type="SUPFAM" id="SSF53850">
    <property type="entry name" value="Periplasmic binding protein-like II"/>
    <property type="match status" value="1"/>
</dbReference>
<organism evidence="4 5">
    <name type="scientific">Clostridium omnivorum</name>
    <dbReference type="NCBI Taxonomy" id="1604902"/>
    <lineage>
        <taxon>Bacteria</taxon>
        <taxon>Bacillati</taxon>
        <taxon>Bacillota</taxon>
        <taxon>Clostridia</taxon>
        <taxon>Eubacteriales</taxon>
        <taxon>Clostridiaceae</taxon>
        <taxon>Clostridium</taxon>
    </lineage>
</organism>
<dbReference type="PANTHER" id="PTHR30061">
    <property type="entry name" value="MALTOSE-BINDING PERIPLASMIC PROTEIN"/>
    <property type="match status" value="1"/>
</dbReference>
<accession>A0ABQ5N902</accession>